<feature type="compositionally biased region" description="Basic and acidic residues" evidence="2">
    <location>
        <begin position="660"/>
        <end position="675"/>
    </location>
</feature>
<feature type="region of interest" description="Disordered" evidence="2">
    <location>
        <begin position="660"/>
        <end position="712"/>
    </location>
</feature>
<dbReference type="AlphaFoldDB" id="A0AAV8YC52"/>
<sequence>MVPKLLTPEQKEWNICDDILNNIDTDPRLLDTVTLTGTRLESVEAVKAKTTEPADRSGLPALLSTMEKSYGAMSPIENVVPELVEVRVTPQDDIALRNKQDRSRDLFGVQLEVTSLLLEAERRKLTVLQRELQIALEEGGSIKAKEHQKQELLVAIARIQAQHDHLEKEYREHALGALLSANTRGSGKAAFGFLDGTDTTDSTPTETEEILLNFPDYATVDDAIVTSNTRTIDGSEREESDSEEGDDHSPTPTVSAGLQNVGELRKVISTPENAEDMLIYINRINNFLSTHAIKNLKQSTLDMFLSGHSWCSYNKPHYKDKCRRTFSPSSPGRQPSALRIHVDCFARSVSDASGTKQTEKKIRIRATAPHGPTCSPILFAYRTAATPRAAKRRLGEPSKAGSQPQHYNVVCTQSGVAARRQEFIYEIVAVRRAKKCVDSRTSRTKGHAASNRYEIRTDRSRSRARNLKLSRVYPGKCVARPSNSLSAMQEASRAGDRPKIAPKPAIASKPKYVPPVKLQQRLARDENVNIPRRSNVAATKEPPHTREARGADNYFAETKQVGVETTVKYDEYLPSYVSEKCDKFSTSEPCKKVEDLPQKAPQSPSTVCCSILSNATTDCCGIINVNKKELNGKSMAKIDSVDSNSSDSGGFKDFVQLDLTKKPSPDADKKPELHQTHQRKVSQPEYLDKKLIDTKPPGHQRKSSQPDYMSQEVRQSFAQNKQNFVANAQALAQFLPQTEQKILQHKQQAMDRNEADFRQQLAKFAQTPNQKTEEPRAKPSKIIAHGQFQQSTKKLEELLSQRLEKEKLMRKGQNCLLDGESSQDVEQKMMIQKQIQQKLQADLQQTVKQIQEIQSIELRLPQNRKWGWFRKIEMKVLKNIQSGADRLLGSLD</sequence>
<feature type="compositionally biased region" description="Polar residues" evidence="2">
    <location>
        <begin position="703"/>
        <end position="712"/>
    </location>
</feature>
<feature type="coiled-coil region" evidence="1">
    <location>
        <begin position="118"/>
        <end position="169"/>
    </location>
</feature>
<dbReference type="EMBL" id="JAPWTK010000132">
    <property type="protein sequence ID" value="KAJ8948671.1"/>
    <property type="molecule type" value="Genomic_DNA"/>
</dbReference>
<dbReference type="Proteomes" id="UP001162162">
    <property type="component" value="Unassembled WGS sequence"/>
</dbReference>
<name>A0AAV8YC52_9CUCU</name>
<keyword evidence="1" id="KW-0175">Coiled coil</keyword>
<evidence type="ECO:0000256" key="2">
    <source>
        <dbReference type="SAM" id="MobiDB-lite"/>
    </source>
</evidence>
<reference evidence="3" key="1">
    <citation type="journal article" date="2023" name="Insect Mol. Biol.">
        <title>Genome sequencing provides insights into the evolution of gene families encoding plant cell wall-degrading enzymes in longhorned beetles.</title>
        <authorList>
            <person name="Shin N.R."/>
            <person name="Okamura Y."/>
            <person name="Kirsch R."/>
            <person name="Pauchet Y."/>
        </authorList>
    </citation>
    <scope>NUCLEOTIDE SEQUENCE</scope>
    <source>
        <strain evidence="3">AMC_N1</strain>
    </source>
</reference>
<comment type="caution">
    <text evidence="3">The sequence shown here is derived from an EMBL/GenBank/DDBJ whole genome shotgun (WGS) entry which is preliminary data.</text>
</comment>
<gene>
    <name evidence="3" type="ORF">NQ318_004459</name>
</gene>
<feature type="region of interest" description="Disordered" evidence="2">
    <location>
        <begin position="483"/>
        <end position="507"/>
    </location>
</feature>
<proteinExistence type="predicted"/>
<evidence type="ECO:0000313" key="3">
    <source>
        <dbReference type="EMBL" id="KAJ8948671.1"/>
    </source>
</evidence>
<accession>A0AAV8YC52</accession>
<protein>
    <submittedName>
        <fullName evidence="3">Uncharacterized protein</fullName>
    </submittedName>
</protein>
<feature type="compositionally biased region" description="Acidic residues" evidence="2">
    <location>
        <begin position="236"/>
        <end position="246"/>
    </location>
</feature>
<evidence type="ECO:0000313" key="4">
    <source>
        <dbReference type="Proteomes" id="UP001162162"/>
    </source>
</evidence>
<feature type="region of interest" description="Disordered" evidence="2">
    <location>
        <begin position="228"/>
        <end position="258"/>
    </location>
</feature>
<keyword evidence="4" id="KW-1185">Reference proteome</keyword>
<organism evidence="3 4">
    <name type="scientific">Aromia moschata</name>
    <dbReference type="NCBI Taxonomy" id="1265417"/>
    <lineage>
        <taxon>Eukaryota</taxon>
        <taxon>Metazoa</taxon>
        <taxon>Ecdysozoa</taxon>
        <taxon>Arthropoda</taxon>
        <taxon>Hexapoda</taxon>
        <taxon>Insecta</taxon>
        <taxon>Pterygota</taxon>
        <taxon>Neoptera</taxon>
        <taxon>Endopterygota</taxon>
        <taxon>Coleoptera</taxon>
        <taxon>Polyphaga</taxon>
        <taxon>Cucujiformia</taxon>
        <taxon>Chrysomeloidea</taxon>
        <taxon>Cerambycidae</taxon>
        <taxon>Cerambycinae</taxon>
        <taxon>Callichromatini</taxon>
        <taxon>Aromia</taxon>
    </lineage>
</organism>
<evidence type="ECO:0000256" key="1">
    <source>
        <dbReference type="SAM" id="Coils"/>
    </source>
</evidence>